<reference evidence="3" key="1">
    <citation type="submission" date="2021-01" db="EMBL/GenBank/DDBJ databases">
        <title>Whole genome shotgun sequence of Actinoplanes rishiriensis NBRC 108556.</title>
        <authorList>
            <person name="Komaki H."/>
            <person name="Tamura T."/>
        </authorList>
    </citation>
    <scope>NUCLEOTIDE SEQUENCE</scope>
    <source>
        <strain evidence="3">NBRC 108556</strain>
    </source>
</reference>
<keyword evidence="1" id="KW-0418">Kinase</keyword>
<dbReference type="PANTHER" id="PTHR35526">
    <property type="entry name" value="ANTI-SIGMA-F FACTOR RSBW-RELATED"/>
    <property type="match status" value="1"/>
</dbReference>
<keyword evidence="1" id="KW-0808">Transferase</keyword>
<dbReference type="Proteomes" id="UP000636960">
    <property type="component" value="Unassembled WGS sequence"/>
</dbReference>
<dbReference type="InterPro" id="IPR003594">
    <property type="entry name" value="HATPase_dom"/>
</dbReference>
<dbReference type="PANTHER" id="PTHR35526:SF3">
    <property type="entry name" value="ANTI-SIGMA-F FACTOR RSBW"/>
    <property type="match status" value="1"/>
</dbReference>
<evidence type="ECO:0000313" key="4">
    <source>
        <dbReference type="Proteomes" id="UP000636960"/>
    </source>
</evidence>
<evidence type="ECO:0000313" key="3">
    <source>
        <dbReference type="EMBL" id="GIF01964.1"/>
    </source>
</evidence>
<dbReference type="AlphaFoldDB" id="A0A919MZU1"/>
<protein>
    <recommendedName>
        <fullName evidence="2">Histidine kinase/HSP90-like ATPase domain-containing protein</fullName>
    </recommendedName>
</protein>
<gene>
    <name evidence="3" type="ORF">Ari01nite_94280</name>
</gene>
<dbReference type="InterPro" id="IPR050267">
    <property type="entry name" value="Anti-sigma-factor_SerPK"/>
</dbReference>
<proteinExistence type="predicted"/>
<dbReference type="GO" id="GO:0004674">
    <property type="term" value="F:protein serine/threonine kinase activity"/>
    <property type="evidence" value="ECO:0007669"/>
    <property type="project" value="UniProtKB-KW"/>
</dbReference>
<dbReference type="Gene3D" id="3.30.565.10">
    <property type="entry name" value="Histidine kinase-like ATPase, C-terminal domain"/>
    <property type="match status" value="1"/>
</dbReference>
<sequence>MTDADWHTLPILPPFLLTPATDRLGPAVTVIGDAGMAIAEVAAHGQWSLALGEQVSAAVRKCLAGPSASIIVDLRDLVDPDGVSVSFWLRLWQWAWLGTTPMSVSFCVPATAALSRRLRYFPGPAPRVFTAVAEARKAIAGRMLRADCLQTCLLPRPGSVKAARALVTQACHAWHLPELLQEGWSIVSELAGNAVEHARTDFIVTVLRSGPRLHVAVHDCVSWFPCPTGLQLIDPQAPLDERGRGLRLVHRVAAAWGAMPTHDGKVVWATVM</sequence>
<dbReference type="Pfam" id="PF13581">
    <property type="entry name" value="HATPase_c_2"/>
    <property type="match status" value="1"/>
</dbReference>
<dbReference type="CDD" id="cd16936">
    <property type="entry name" value="HATPase_RsbW-like"/>
    <property type="match status" value="1"/>
</dbReference>
<evidence type="ECO:0000259" key="2">
    <source>
        <dbReference type="Pfam" id="PF13581"/>
    </source>
</evidence>
<keyword evidence="4" id="KW-1185">Reference proteome</keyword>
<feature type="domain" description="Histidine kinase/HSP90-like ATPase" evidence="2">
    <location>
        <begin position="156"/>
        <end position="269"/>
    </location>
</feature>
<evidence type="ECO:0000256" key="1">
    <source>
        <dbReference type="ARBA" id="ARBA00022527"/>
    </source>
</evidence>
<dbReference type="RefSeq" id="WP_203790949.1">
    <property type="nucleotide sequence ID" value="NZ_BOMV01000115.1"/>
</dbReference>
<organism evidence="3 4">
    <name type="scientific">Paractinoplanes rishiriensis</name>
    <dbReference type="NCBI Taxonomy" id="1050105"/>
    <lineage>
        <taxon>Bacteria</taxon>
        <taxon>Bacillati</taxon>
        <taxon>Actinomycetota</taxon>
        <taxon>Actinomycetes</taxon>
        <taxon>Micromonosporales</taxon>
        <taxon>Micromonosporaceae</taxon>
        <taxon>Paractinoplanes</taxon>
    </lineage>
</organism>
<dbReference type="EMBL" id="BOMV01000115">
    <property type="protein sequence ID" value="GIF01964.1"/>
    <property type="molecule type" value="Genomic_DNA"/>
</dbReference>
<comment type="caution">
    <text evidence="3">The sequence shown here is derived from an EMBL/GenBank/DDBJ whole genome shotgun (WGS) entry which is preliminary data.</text>
</comment>
<dbReference type="InterPro" id="IPR036890">
    <property type="entry name" value="HATPase_C_sf"/>
</dbReference>
<accession>A0A919MZU1</accession>
<keyword evidence="1" id="KW-0723">Serine/threonine-protein kinase</keyword>
<name>A0A919MZU1_9ACTN</name>